<evidence type="ECO:0000256" key="1">
    <source>
        <dbReference type="ARBA" id="ARBA00006484"/>
    </source>
</evidence>
<dbReference type="SUPFAM" id="SSF51735">
    <property type="entry name" value="NAD(P)-binding Rossmann-fold domains"/>
    <property type="match status" value="1"/>
</dbReference>
<feature type="non-terminal residue" evidence="3">
    <location>
        <position position="237"/>
    </location>
</feature>
<dbReference type="Gene3D" id="3.40.50.720">
    <property type="entry name" value="NAD(P)-binding Rossmann-like Domain"/>
    <property type="match status" value="1"/>
</dbReference>
<dbReference type="GO" id="GO:0016491">
    <property type="term" value="F:oxidoreductase activity"/>
    <property type="evidence" value="ECO:0007669"/>
    <property type="project" value="UniProtKB-KW"/>
</dbReference>
<reference evidence="3" key="1">
    <citation type="submission" date="2018-05" db="EMBL/GenBank/DDBJ databases">
        <authorList>
            <person name="Lanie J.A."/>
            <person name="Ng W.-L."/>
            <person name="Kazmierczak K.M."/>
            <person name="Andrzejewski T.M."/>
            <person name="Davidsen T.M."/>
            <person name="Wayne K.J."/>
            <person name="Tettelin H."/>
            <person name="Glass J.I."/>
            <person name="Rusch D."/>
            <person name="Podicherti R."/>
            <person name="Tsui H.-C.T."/>
            <person name="Winkler M.E."/>
        </authorList>
    </citation>
    <scope>NUCLEOTIDE SEQUENCE</scope>
</reference>
<evidence type="ECO:0000256" key="2">
    <source>
        <dbReference type="ARBA" id="ARBA00023002"/>
    </source>
</evidence>
<dbReference type="InterPro" id="IPR036291">
    <property type="entry name" value="NAD(P)-bd_dom_sf"/>
</dbReference>
<dbReference type="CDD" id="cd05233">
    <property type="entry name" value="SDR_c"/>
    <property type="match status" value="1"/>
</dbReference>
<dbReference type="Pfam" id="PF13561">
    <property type="entry name" value="adh_short_C2"/>
    <property type="match status" value="1"/>
</dbReference>
<dbReference type="InterPro" id="IPR002347">
    <property type="entry name" value="SDR_fam"/>
</dbReference>
<keyword evidence="2" id="KW-0560">Oxidoreductase</keyword>
<evidence type="ECO:0000313" key="3">
    <source>
        <dbReference type="EMBL" id="SVD87547.1"/>
    </source>
</evidence>
<dbReference type="PRINTS" id="PR00080">
    <property type="entry name" value="SDRFAMILY"/>
</dbReference>
<accession>A0A382YW90</accession>
<dbReference type="AlphaFoldDB" id="A0A382YW90"/>
<protein>
    <submittedName>
        <fullName evidence="3">Uncharacterized protein</fullName>
    </submittedName>
</protein>
<organism evidence="3">
    <name type="scientific">marine metagenome</name>
    <dbReference type="NCBI Taxonomy" id="408172"/>
    <lineage>
        <taxon>unclassified sequences</taxon>
        <taxon>metagenomes</taxon>
        <taxon>ecological metagenomes</taxon>
    </lineage>
</organism>
<proteinExistence type="inferred from homology"/>
<dbReference type="PANTHER" id="PTHR43639">
    <property type="entry name" value="OXIDOREDUCTASE, SHORT-CHAIN DEHYDROGENASE/REDUCTASE FAMILY (AFU_ORTHOLOGUE AFUA_5G02870)"/>
    <property type="match status" value="1"/>
</dbReference>
<name>A0A382YW90_9ZZZZ</name>
<dbReference type="PANTHER" id="PTHR43639:SF1">
    <property type="entry name" value="SHORT-CHAIN DEHYDROGENASE_REDUCTASE FAMILY PROTEIN"/>
    <property type="match status" value="1"/>
</dbReference>
<dbReference type="PRINTS" id="PR00081">
    <property type="entry name" value="GDHRDH"/>
</dbReference>
<comment type="similarity">
    <text evidence="1">Belongs to the short-chain dehydrogenases/reductases (SDR) family.</text>
</comment>
<sequence length="237" mass="25933">MKEVLITGAAKRLGRDLAIHLGKQGFFVWIHYNNSKKEAEEVLKLINSSDGRGELIQGDISQYSQVKSIAEKIKLRGGSLNVLINNVGKYSTGEITKFSIQNFESIINTNLLGSYYMIQELHPLFNQEGGNIINIGHTGINSLAASKQATAYSISKTGLYILNKSYAEALAQKNIRVNMISPGHLENSIDLPKDIKTSIPLGRSGTSKDILDIVDFIISPNATYITGQNIEVAGGYM</sequence>
<gene>
    <name evidence="3" type="ORF">METZ01_LOCUS440401</name>
</gene>
<dbReference type="EMBL" id="UINC01179056">
    <property type="protein sequence ID" value="SVD87547.1"/>
    <property type="molecule type" value="Genomic_DNA"/>
</dbReference>